<keyword evidence="3 7" id="KW-0521">NADP</keyword>
<evidence type="ECO:0000256" key="4">
    <source>
        <dbReference type="ARBA" id="ARBA00023002"/>
    </source>
</evidence>
<dbReference type="NCBIfam" id="TIGR00557">
    <property type="entry name" value="pdxA"/>
    <property type="match status" value="1"/>
</dbReference>
<evidence type="ECO:0000256" key="7">
    <source>
        <dbReference type="HAMAP-Rule" id="MF_00536"/>
    </source>
</evidence>
<dbReference type="PANTHER" id="PTHR30004:SF6">
    <property type="entry name" value="D-THREONATE 4-PHOSPHATE DEHYDROGENASE"/>
    <property type="match status" value="1"/>
</dbReference>
<dbReference type="GO" id="GO:0050897">
    <property type="term" value="F:cobalt ion binding"/>
    <property type="evidence" value="ECO:0007669"/>
    <property type="project" value="UniProtKB-UniRule"/>
</dbReference>
<keyword evidence="7" id="KW-0862">Zinc</keyword>
<keyword evidence="1 7" id="KW-0963">Cytoplasm</keyword>
<dbReference type="EMBL" id="LAJE02000161">
    <property type="protein sequence ID" value="OEO31366.1"/>
    <property type="molecule type" value="Genomic_DNA"/>
</dbReference>
<dbReference type="InterPro" id="IPR037510">
    <property type="entry name" value="PdxA"/>
</dbReference>
<sequence length="331" mass="34789">MGEPAGIGPDLILRLYANRVELGLPPFIVYGHIDFLRARAARLRLPVAMLECTPPEAAARFAEALPVVHVDGLVPDKPGDPTALSGKVVIEAISRAVDDSLTGACRAIVTAPIHKAALYAAGFKYPGHTEYLAALCAQGGAAPMPVMMLAHEALRVIPATIHVPISAVPSLITFELVVSTGRIVAHSLRTRFGIAEPRIGFAGLNPHASEGGNIGTEDYDTVGPAIAQLQHEGILAEGPMPADTLFHLPHWRKYDAVIAMYHDQALIPIKTVAFDQAVNVTLGLPIVRTSPDHGTAFDLAGTGNGSDASFLNAIRLADELTGGAAQRAAAQ</sequence>
<proteinExistence type="inferred from homology"/>
<comment type="caution">
    <text evidence="8">The sequence shown here is derived from an EMBL/GenBank/DDBJ whole genome shotgun (WGS) entry which is preliminary data.</text>
</comment>
<evidence type="ECO:0000313" key="8">
    <source>
        <dbReference type="EMBL" id="OEO31366.1"/>
    </source>
</evidence>
<dbReference type="AlphaFoldDB" id="A0A1E5XRY6"/>
<comment type="pathway">
    <text evidence="7">Cofactor biosynthesis; pyridoxine 5'-phosphate biosynthesis; pyridoxine 5'-phosphate from D-erythrose 4-phosphate: step 4/5.</text>
</comment>
<accession>A0A1E5XRY6</accession>
<evidence type="ECO:0000256" key="2">
    <source>
        <dbReference type="ARBA" id="ARBA00022723"/>
    </source>
</evidence>
<comment type="cofactor">
    <cofactor evidence="7">
        <name>Zn(2+)</name>
        <dbReference type="ChEBI" id="CHEBI:29105"/>
    </cofactor>
    <cofactor evidence="7">
        <name>Mg(2+)</name>
        <dbReference type="ChEBI" id="CHEBI:18420"/>
    </cofactor>
    <cofactor evidence="7">
        <name>Co(2+)</name>
        <dbReference type="ChEBI" id="CHEBI:48828"/>
    </cofactor>
    <text evidence="7">Binds 1 divalent metal cation per subunit. Can use ions such as Zn(2+), Mg(2+) or Co(2+).</text>
</comment>
<dbReference type="GO" id="GO:0050570">
    <property type="term" value="F:4-hydroxythreonine-4-phosphate dehydrogenase activity"/>
    <property type="evidence" value="ECO:0007669"/>
    <property type="project" value="UniProtKB-UniRule"/>
</dbReference>
<evidence type="ECO:0000256" key="3">
    <source>
        <dbReference type="ARBA" id="ARBA00022857"/>
    </source>
</evidence>
<dbReference type="NCBIfam" id="NF003699">
    <property type="entry name" value="PRK05312.1"/>
    <property type="match status" value="1"/>
</dbReference>
<feature type="binding site" evidence="7">
    <location>
        <position position="128"/>
    </location>
    <ligand>
        <name>substrate</name>
    </ligand>
</feature>
<comment type="subunit">
    <text evidence="7">Homodimer.</text>
</comment>
<dbReference type="GO" id="GO:0008270">
    <property type="term" value="F:zinc ion binding"/>
    <property type="evidence" value="ECO:0007669"/>
    <property type="project" value="UniProtKB-UniRule"/>
</dbReference>
<dbReference type="GO" id="GO:0005737">
    <property type="term" value="C:cytoplasm"/>
    <property type="evidence" value="ECO:0007669"/>
    <property type="project" value="UniProtKB-SubCell"/>
</dbReference>
<keyword evidence="7" id="KW-0460">Magnesium</keyword>
<feature type="binding site" evidence="7">
    <location>
        <position position="288"/>
    </location>
    <ligand>
        <name>substrate</name>
    </ligand>
</feature>
<keyword evidence="6 7" id="KW-0664">Pyridoxine biosynthesis</keyword>
<feature type="binding site" evidence="7">
    <location>
        <position position="162"/>
    </location>
    <ligand>
        <name>a divalent metal cation</name>
        <dbReference type="ChEBI" id="CHEBI:60240"/>
        <note>ligand shared between dimeric partners</note>
    </ligand>
</feature>
<organism evidence="8 9">
    <name type="scientific">Devosia insulae DS-56</name>
    <dbReference type="NCBI Taxonomy" id="1116389"/>
    <lineage>
        <taxon>Bacteria</taxon>
        <taxon>Pseudomonadati</taxon>
        <taxon>Pseudomonadota</taxon>
        <taxon>Alphaproteobacteria</taxon>
        <taxon>Hyphomicrobiales</taxon>
        <taxon>Devosiaceae</taxon>
        <taxon>Devosia</taxon>
    </lineage>
</organism>
<comment type="miscellaneous">
    <text evidence="7">The active site is located at the dimer interface.</text>
</comment>
<keyword evidence="4 7" id="KW-0560">Oxidoreductase</keyword>
<dbReference type="HAMAP" id="MF_00536">
    <property type="entry name" value="PdxA"/>
    <property type="match status" value="1"/>
</dbReference>
<feature type="binding site" evidence="7">
    <location>
        <position position="279"/>
    </location>
    <ligand>
        <name>substrate</name>
    </ligand>
</feature>
<dbReference type="Pfam" id="PF04166">
    <property type="entry name" value="PdxA"/>
    <property type="match status" value="1"/>
</dbReference>
<dbReference type="EC" id="1.1.1.262" evidence="7"/>
<keyword evidence="7" id="KW-0170">Cobalt</keyword>
<keyword evidence="5 7" id="KW-0520">NAD</keyword>
<dbReference type="GO" id="GO:0000287">
    <property type="term" value="F:magnesium ion binding"/>
    <property type="evidence" value="ECO:0007669"/>
    <property type="project" value="UniProtKB-UniRule"/>
</dbReference>
<evidence type="ECO:0000256" key="1">
    <source>
        <dbReference type="ARBA" id="ARBA00022490"/>
    </source>
</evidence>
<feature type="binding site" evidence="7">
    <location>
        <position position="207"/>
    </location>
    <ligand>
        <name>a divalent metal cation</name>
        <dbReference type="ChEBI" id="CHEBI:60240"/>
        <note>ligand shared between dimeric partners</note>
    </ligand>
</feature>
<dbReference type="Proteomes" id="UP000095463">
    <property type="component" value="Unassembled WGS sequence"/>
</dbReference>
<evidence type="ECO:0000256" key="6">
    <source>
        <dbReference type="ARBA" id="ARBA00023096"/>
    </source>
</evidence>
<keyword evidence="2 7" id="KW-0479">Metal-binding</keyword>
<comment type="similarity">
    <text evidence="7">Belongs to the PdxA family.</text>
</comment>
<dbReference type="InterPro" id="IPR005255">
    <property type="entry name" value="PdxA_fam"/>
</dbReference>
<comment type="catalytic activity">
    <reaction evidence="7">
        <text>4-(phosphooxy)-L-threonine + NAD(+) = 3-amino-2-oxopropyl phosphate + CO2 + NADH</text>
        <dbReference type="Rhea" id="RHEA:32275"/>
        <dbReference type="ChEBI" id="CHEBI:16526"/>
        <dbReference type="ChEBI" id="CHEBI:57279"/>
        <dbReference type="ChEBI" id="CHEBI:57540"/>
        <dbReference type="ChEBI" id="CHEBI:57945"/>
        <dbReference type="ChEBI" id="CHEBI:58452"/>
        <dbReference type="EC" id="1.1.1.262"/>
    </reaction>
</comment>
<feature type="binding site" evidence="7">
    <location>
        <position position="129"/>
    </location>
    <ligand>
        <name>substrate</name>
    </ligand>
</feature>
<name>A0A1E5XRY6_9HYPH</name>
<protein>
    <recommendedName>
        <fullName evidence="7">4-hydroxythreonine-4-phosphate dehydrogenase</fullName>
        <ecNumber evidence="7">1.1.1.262</ecNumber>
    </recommendedName>
    <alternativeName>
        <fullName evidence="7">4-(phosphohydroxy)-L-threonine dehydrogenase</fullName>
    </alternativeName>
</protein>
<dbReference type="GO" id="GO:0042823">
    <property type="term" value="P:pyridoxal phosphate biosynthetic process"/>
    <property type="evidence" value="ECO:0007669"/>
    <property type="project" value="UniProtKB-UniRule"/>
</dbReference>
<evidence type="ECO:0000313" key="9">
    <source>
        <dbReference type="Proteomes" id="UP000095463"/>
    </source>
</evidence>
<comment type="function">
    <text evidence="7">Catalyzes the NAD(P)-dependent oxidation of 4-(phosphooxy)-L-threonine (HTP) into 2-amino-3-oxo-4-(phosphooxy)butyric acid which spontaneously decarboxylates to form 3-amino-2-oxopropyl phosphate (AHAP).</text>
</comment>
<dbReference type="GO" id="GO:0008615">
    <property type="term" value="P:pyridoxine biosynthetic process"/>
    <property type="evidence" value="ECO:0007669"/>
    <property type="project" value="UniProtKB-UniRule"/>
</dbReference>
<dbReference type="PANTHER" id="PTHR30004">
    <property type="entry name" value="4-HYDROXYTHREONINE-4-PHOSPHATE DEHYDROGENASE"/>
    <property type="match status" value="1"/>
</dbReference>
<keyword evidence="9" id="KW-1185">Reference proteome</keyword>
<gene>
    <name evidence="7" type="primary">pdxA</name>
    <name evidence="8" type="ORF">VW23_016740</name>
</gene>
<feature type="binding site" evidence="7">
    <location>
        <position position="270"/>
    </location>
    <ligand>
        <name>substrate</name>
    </ligand>
</feature>
<dbReference type="SUPFAM" id="SSF53659">
    <property type="entry name" value="Isocitrate/Isopropylmalate dehydrogenase-like"/>
    <property type="match status" value="1"/>
</dbReference>
<dbReference type="GO" id="GO:0051287">
    <property type="term" value="F:NAD binding"/>
    <property type="evidence" value="ECO:0007669"/>
    <property type="project" value="InterPro"/>
</dbReference>
<evidence type="ECO:0000256" key="5">
    <source>
        <dbReference type="ARBA" id="ARBA00023027"/>
    </source>
</evidence>
<dbReference type="UniPathway" id="UPA00244">
    <property type="reaction ID" value="UER00312"/>
</dbReference>
<dbReference type="Gene3D" id="3.40.718.10">
    <property type="entry name" value="Isopropylmalate Dehydrogenase"/>
    <property type="match status" value="1"/>
</dbReference>
<reference evidence="8 9" key="1">
    <citation type="journal article" date="2015" name="Genome Announc.">
        <title>Genome Assemblies of Three Soil-Associated Devosia species: D. insulae, D. limi, and D. soli.</title>
        <authorList>
            <person name="Hassan Y.I."/>
            <person name="Lepp D."/>
            <person name="Zhou T."/>
        </authorList>
    </citation>
    <scope>NUCLEOTIDE SEQUENCE [LARGE SCALE GENOMIC DNA]</scope>
    <source>
        <strain evidence="8 9">DS-56</strain>
    </source>
</reference>
<comment type="subcellular location">
    <subcellularLocation>
        <location evidence="7">Cytoplasm</location>
    </subcellularLocation>
</comment>
<feature type="binding site" evidence="7">
    <location>
        <position position="262"/>
    </location>
    <ligand>
        <name>a divalent metal cation</name>
        <dbReference type="ChEBI" id="CHEBI:60240"/>
        <note>ligand shared between dimeric partners</note>
    </ligand>
</feature>